<sequence length="193" mass="21085">MPSSTTLSTPPLTVRLTESRAEVDSCRALRRAVFVDEGGFDLTSENDGVDVRALHLIAITIAQSHGSDGRSSSDLSDPASADQDGDQATPDDSPLPIGTLRIFETLDGNPWVQVGKVAVRRTHRSLGIGRLLMHEAERVIMDRFPQHEAIVLDAVARQAPFYTKMGYVVDAERGVYLKKGAPHVRMSKLLRPV</sequence>
<proteinExistence type="predicted"/>
<dbReference type="EMBL" id="JANBPT010000051">
    <property type="protein sequence ID" value="KAJ1929000.1"/>
    <property type="molecule type" value="Genomic_DNA"/>
</dbReference>
<evidence type="ECO:0000256" key="1">
    <source>
        <dbReference type="SAM" id="MobiDB-lite"/>
    </source>
</evidence>
<name>A0A9W8AEF4_9FUNG</name>
<reference evidence="3" key="1">
    <citation type="submission" date="2022-07" db="EMBL/GenBank/DDBJ databases">
        <title>Phylogenomic reconstructions and comparative analyses of Kickxellomycotina fungi.</title>
        <authorList>
            <person name="Reynolds N.K."/>
            <person name="Stajich J.E."/>
            <person name="Barry K."/>
            <person name="Grigoriev I.V."/>
            <person name="Crous P."/>
            <person name="Smith M.E."/>
        </authorList>
    </citation>
    <scope>NUCLEOTIDE SEQUENCE</scope>
    <source>
        <strain evidence="3">RSA 861</strain>
    </source>
</reference>
<comment type="caution">
    <text evidence="3">The sequence shown here is derived from an EMBL/GenBank/DDBJ whole genome shotgun (WGS) entry which is preliminary data.</text>
</comment>
<dbReference type="InterPro" id="IPR000182">
    <property type="entry name" value="GNAT_dom"/>
</dbReference>
<dbReference type="CDD" id="cd04301">
    <property type="entry name" value="NAT_SF"/>
    <property type="match status" value="1"/>
</dbReference>
<organism evidence="3 4">
    <name type="scientific">Tieghemiomyces parasiticus</name>
    <dbReference type="NCBI Taxonomy" id="78921"/>
    <lineage>
        <taxon>Eukaryota</taxon>
        <taxon>Fungi</taxon>
        <taxon>Fungi incertae sedis</taxon>
        <taxon>Zoopagomycota</taxon>
        <taxon>Kickxellomycotina</taxon>
        <taxon>Dimargaritomycetes</taxon>
        <taxon>Dimargaritales</taxon>
        <taxon>Dimargaritaceae</taxon>
        <taxon>Tieghemiomyces</taxon>
    </lineage>
</organism>
<feature type="compositionally biased region" description="Low complexity" evidence="1">
    <location>
        <begin position="65"/>
        <end position="82"/>
    </location>
</feature>
<evidence type="ECO:0000259" key="2">
    <source>
        <dbReference type="PROSITE" id="PS51186"/>
    </source>
</evidence>
<feature type="region of interest" description="Disordered" evidence="1">
    <location>
        <begin position="65"/>
        <end position="94"/>
    </location>
</feature>
<dbReference type="Gene3D" id="3.40.630.30">
    <property type="match status" value="1"/>
</dbReference>
<dbReference type="SUPFAM" id="SSF55729">
    <property type="entry name" value="Acyl-CoA N-acyltransferases (Nat)"/>
    <property type="match status" value="1"/>
</dbReference>
<evidence type="ECO:0000313" key="3">
    <source>
        <dbReference type="EMBL" id="KAJ1929000.1"/>
    </source>
</evidence>
<evidence type="ECO:0000313" key="4">
    <source>
        <dbReference type="Proteomes" id="UP001150569"/>
    </source>
</evidence>
<dbReference type="OrthoDB" id="329272at2759"/>
<gene>
    <name evidence="3" type="ORF">IWQ60_001543</name>
</gene>
<dbReference type="Pfam" id="PF13673">
    <property type="entry name" value="Acetyltransf_10"/>
    <property type="match status" value="1"/>
</dbReference>
<dbReference type="GO" id="GO:0016747">
    <property type="term" value="F:acyltransferase activity, transferring groups other than amino-acyl groups"/>
    <property type="evidence" value="ECO:0007669"/>
    <property type="project" value="InterPro"/>
</dbReference>
<dbReference type="AlphaFoldDB" id="A0A9W8AEF4"/>
<keyword evidence="4" id="KW-1185">Reference proteome</keyword>
<dbReference type="Proteomes" id="UP001150569">
    <property type="component" value="Unassembled WGS sequence"/>
</dbReference>
<feature type="domain" description="N-acetyltransferase" evidence="2">
    <location>
        <begin position="49"/>
        <end position="191"/>
    </location>
</feature>
<accession>A0A9W8AEF4</accession>
<protein>
    <recommendedName>
        <fullName evidence="2">N-acetyltransferase domain-containing protein</fullName>
    </recommendedName>
</protein>
<dbReference type="PROSITE" id="PS51186">
    <property type="entry name" value="GNAT"/>
    <property type="match status" value="1"/>
</dbReference>
<dbReference type="InterPro" id="IPR016181">
    <property type="entry name" value="Acyl_CoA_acyltransferase"/>
</dbReference>